<proteinExistence type="predicted"/>
<gene>
    <name evidence="2" type="ORF">MTR67_043891</name>
</gene>
<keyword evidence="1" id="KW-0732">Signal</keyword>
<dbReference type="AlphaFoldDB" id="A0AAF0ZT37"/>
<reference evidence="2" key="1">
    <citation type="submission" date="2023-08" db="EMBL/GenBank/DDBJ databases">
        <title>A de novo genome assembly of Solanum verrucosum Schlechtendal, a Mexican diploid species geographically isolated from the other diploid A-genome species in potato relatives.</title>
        <authorList>
            <person name="Hosaka K."/>
        </authorList>
    </citation>
    <scope>NUCLEOTIDE SEQUENCE</scope>
    <source>
        <tissue evidence="2">Young leaves</tissue>
    </source>
</reference>
<feature type="chain" id="PRO_5042048113" evidence="1">
    <location>
        <begin position="23"/>
        <end position="49"/>
    </location>
</feature>
<feature type="signal peptide" evidence="1">
    <location>
        <begin position="1"/>
        <end position="22"/>
    </location>
</feature>
<protein>
    <submittedName>
        <fullName evidence="2">Uncharacterized protein</fullName>
    </submittedName>
</protein>
<accession>A0AAF0ZT37</accession>
<dbReference type="Proteomes" id="UP001234989">
    <property type="component" value="Chromosome 10"/>
</dbReference>
<organism evidence="2 3">
    <name type="scientific">Solanum verrucosum</name>
    <dbReference type="NCBI Taxonomy" id="315347"/>
    <lineage>
        <taxon>Eukaryota</taxon>
        <taxon>Viridiplantae</taxon>
        <taxon>Streptophyta</taxon>
        <taxon>Embryophyta</taxon>
        <taxon>Tracheophyta</taxon>
        <taxon>Spermatophyta</taxon>
        <taxon>Magnoliopsida</taxon>
        <taxon>eudicotyledons</taxon>
        <taxon>Gunneridae</taxon>
        <taxon>Pentapetalae</taxon>
        <taxon>asterids</taxon>
        <taxon>lamiids</taxon>
        <taxon>Solanales</taxon>
        <taxon>Solanaceae</taxon>
        <taxon>Solanoideae</taxon>
        <taxon>Solaneae</taxon>
        <taxon>Solanum</taxon>
    </lineage>
</organism>
<evidence type="ECO:0000256" key="1">
    <source>
        <dbReference type="SAM" id="SignalP"/>
    </source>
</evidence>
<sequence>MHSAIRPLVCFITFQLLPSASSRSGSLGGIALLCETARQHADCFISSST</sequence>
<dbReference type="EMBL" id="CP133621">
    <property type="protein sequence ID" value="WMV50506.1"/>
    <property type="molecule type" value="Genomic_DNA"/>
</dbReference>
<evidence type="ECO:0000313" key="3">
    <source>
        <dbReference type="Proteomes" id="UP001234989"/>
    </source>
</evidence>
<keyword evidence="3" id="KW-1185">Reference proteome</keyword>
<name>A0AAF0ZT37_SOLVR</name>
<evidence type="ECO:0000313" key="2">
    <source>
        <dbReference type="EMBL" id="WMV50506.1"/>
    </source>
</evidence>